<evidence type="ECO:0000256" key="1">
    <source>
        <dbReference type="SAM" id="MobiDB-lite"/>
    </source>
</evidence>
<comment type="caution">
    <text evidence="2">The sequence shown here is derived from an EMBL/GenBank/DDBJ whole genome shotgun (WGS) entry which is preliminary data.</text>
</comment>
<sequence length="368" mass="38141">MDLSLRDALGGGGVPSGAPAEALLKRDFVATLEKEAYDDKVGETVSKSDYRPLLDGKDTKSVPGLMSSTVPSGGRQDPPGQASFSSDYMSGFSQSGVGGTLGSSLPPFQTSMSSTLGQTGIGPAMDTQKSSGLFGVDNKTPGSTSGSSTVKNSDVISSGGPGIHTLDYSAAHLLSPSGSMDDISPTSSKPAPFSPDSVGQGVQESQQQQTKRNGYDSVYDFLDTRENNVRHGMQDKSGQEADEDEDDDESWECEFRESGGGGRVKSKKIKSRARLPEEWGAPILSISSTLSTTPTCKNESTPTSALDTVPKNTATAICPAAATPPLSITPAAPTSTSLLALSEHQESSPSQLPPVEVHGSCLLIGSQS</sequence>
<feature type="compositionally biased region" description="Polar residues" evidence="1">
    <location>
        <begin position="140"/>
        <end position="156"/>
    </location>
</feature>
<feature type="region of interest" description="Disordered" evidence="1">
    <location>
        <begin position="1"/>
        <end position="20"/>
    </location>
</feature>
<feature type="compositionally biased region" description="Low complexity" evidence="1">
    <location>
        <begin position="197"/>
        <end position="209"/>
    </location>
</feature>
<feature type="compositionally biased region" description="Basic residues" evidence="1">
    <location>
        <begin position="264"/>
        <end position="273"/>
    </location>
</feature>
<feature type="compositionally biased region" description="Acidic residues" evidence="1">
    <location>
        <begin position="240"/>
        <end position="252"/>
    </location>
</feature>
<feature type="region of interest" description="Disordered" evidence="1">
    <location>
        <begin position="40"/>
        <end position="276"/>
    </location>
</feature>
<evidence type="ECO:0000313" key="3">
    <source>
        <dbReference type="Proteomes" id="UP000324091"/>
    </source>
</evidence>
<proteinExistence type="predicted"/>
<name>A0A5C6P2P8_9TELE</name>
<feature type="compositionally biased region" description="Polar residues" evidence="1">
    <location>
        <begin position="82"/>
        <end position="95"/>
    </location>
</feature>
<dbReference type="AlphaFoldDB" id="A0A5C6P2P8"/>
<dbReference type="Proteomes" id="UP000324091">
    <property type="component" value="Chromosome 15"/>
</dbReference>
<organism evidence="2 3">
    <name type="scientific">Takifugu flavidus</name>
    <name type="common">sansaifugu</name>
    <dbReference type="NCBI Taxonomy" id="433684"/>
    <lineage>
        <taxon>Eukaryota</taxon>
        <taxon>Metazoa</taxon>
        <taxon>Chordata</taxon>
        <taxon>Craniata</taxon>
        <taxon>Vertebrata</taxon>
        <taxon>Euteleostomi</taxon>
        <taxon>Actinopterygii</taxon>
        <taxon>Neopterygii</taxon>
        <taxon>Teleostei</taxon>
        <taxon>Neoteleostei</taxon>
        <taxon>Acanthomorphata</taxon>
        <taxon>Eupercaria</taxon>
        <taxon>Tetraodontiformes</taxon>
        <taxon>Tetradontoidea</taxon>
        <taxon>Tetraodontidae</taxon>
        <taxon>Takifugu</taxon>
    </lineage>
</organism>
<gene>
    <name evidence="2" type="ORF">D4764_15G0007400</name>
</gene>
<dbReference type="EMBL" id="RHFK02000007">
    <property type="protein sequence ID" value="TWW73346.1"/>
    <property type="molecule type" value="Genomic_DNA"/>
</dbReference>
<keyword evidence="3" id="KW-1185">Reference proteome</keyword>
<feature type="region of interest" description="Disordered" evidence="1">
    <location>
        <begin position="337"/>
        <end position="356"/>
    </location>
</feature>
<reference evidence="2 3" key="1">
    <citation type="submission" date="2019-04" db="EMBL/GenBank/DDBJ databases">
        <title>Chromosome genome assembly for Takifugu flavidus.</title>
        <authorList>
            <person name="Xiao S."/>
        </authorList>
    </citation>
    <scope>NUCLEOTIDE SEQUENCE [LARGE SCALE GENOMIC DNA]</scope>
    <source>
        <strain evidence="2">HTHZ2018</strain>
        <tissue evidence="2">Muscle</tissue>
    </source>
</reference>
<evidence type="ECO:0000313" key="2">
    <source>
        <dbReference type="EMBL" id="TWW73346.1"/>
    </source>
</evidence>
<feature type="compositionally biased region" description="Basic and acidic residues" evidence="1">
    <location>
        <begin position="40"/>
        <end position="60"/>
    </location>
</feature>
<feature type="compositionally biased region" description="Basic and acidic residues" evidence="1">
    <location>
        <begin position="222"/>
        <end position="239"/>
    </location>
</feature>
<accession>A0A5C6P2P8</accession>
<protein>
    <submittedName>
        <fullName evidence="2">Microtubule-associated protein 4</fullName>
    </submittedName>
</protein>
<feature type="compositionally biased region" description="Polar residues" evidence="1">
    <location>
        <begin position="102"/>
        <end position="118"/>
    </location>
</feature>